<feature type="transmembrane region" description="Helical" evidence="2">
    <location>
        <begin position="37"/>
        <end position="58"/>
    </location>
</feature>
<feature type="transmembrane region" description="Helical" evidence="2">
    <location>
        <begin position="6"/>
        <end position="25"/>
    </location>
</feature>
<keyword evidence="5" id="KW-1185">Reference proteome</keyword>
<gene>
    <name evidence="4" type="ORF">HLPR_22230</name>
</gene>
<dbReference type="InterPro" id="IPR037185">
    <property type="entry name" value="EmrE-like"/>
</dbReference>
<dbReference type="Gene3D" id="1.10.3730.20">
    <property type="match status" value="1"/>
</dbReference>
<dbReference type="SUPFAM" id="SSF103481">
    <property type="entry name" value="Multidrug resistance efflux transporter EmrE"/>
    <property type="match status" value="1"/>
</dbReference>
<reference evidence="4 5" key="1">
    <citation type="submission" date="2023-08" db="EMBL/GenBank/DDBJ databases">
        <title>Helicovermis profunda gen. nov., sp. nov., a novel mesophilic, fermentative bacterium within the Bacillota from a deep-sea hydrothermal vent chimney.</title>
        <authorList>
            <person name="Miyazaki U."/>
            <person name="Mizutani D."/>
            <person name="Hashimoto Y."/>
            <person name="Tame A."/>
            <person name="Sawayama S."/>
            <person name="Miyazaki J."/>
            <person name="Takai K."/>
            <person name="Nakagawa S."/>
        </authorList>
    </citation>
    <scope>NUCLEOTIDE SEQUENCE [LARGE SCALE GENOMIC DNA]</scope>
    <source>
        <strain evidence="4 5">S502</strain>
    </source>
</reference>
<evidence type="ECO:0000313" key="4">
    <source>
        <dbReference type="EMBL" id="BEP29892.1"/>
    </source>
</evidence>
<dbReference type="GO" id="GO:0016020">
    <property type="term" value="C:membrane"/>
    <property type="evidence" value="ECO:0007669"/>
    <property type="project" value="InterPro"/>
</dbReference>
<keyword evidence="2" id="KW-0812">Transmembrane</keyword>
<feature type="transmembrane region" description="Helical" evidence="2">
    <location>
        <begin position="73"/>
        <end position="92"/>
    </location>
</feature>
<evidence type="ECO:0000256" key="1">
    <source>
        <dbReference type="ARBA" id="ARBA00007362"/>
    </source>
</evidence>
<evidence type="ECO:0000259" key="3">
    <source>
        <dbReference type="Pfam" id="PF00892"/>
    </source>
</evidence>
<feature type="domain" description="EamA" evidence="3">
    <location>
        <begin position="14"/>
        <end position="144"/>
    </location>
</feature>
<comment type="similarity">
    <text evidence="1">Belongs to the EamA transporter family.</text>
</comment>
<feature type="transmembrane region" description="Helical" evidence="2">
    <location>
        <begin position="104"/>
        <end position="122"/>
    </location>
</feature>
<keyword evidence="2" id="KW-0472">Membrane</keyword>
<accession>A0AAU9ED17</accession>
<protein>
    <submittedName>
        <fullName evidence="4">Membrane protein</fullName>
    </submittedName>
</protein>
<feature type="transmembrane region" description="Helical" evidence="2">
    <location>
        <begin position="128"/>
        <end position="145"/>
    </location>
</feature>
<dbReference type="Pfam" id="PF00892">
    <property type="entry name" value="EamA"/>
    <property type="match status" value="1"/>
</dbReference>
<keyword evidence="2" id="KW-1133">Transmembrane helix</keyword>
<dbReference type="Proteomes" id="UP001321786">
    <property type="component" value="Chromosome"/>
</dbReference>
<sequence length="146" mass="15705">MIMVSGLLTYGSIAIIVVSTLIYHVAQKSTPSDINPLISLIVTYVTSLVICVVAYILFQNGNNFIDEVKKTNWAIVVLGLSIVGIEFGFLVAYRSGWNISKANLFASSIIVILLIPIGLAFFNEKISLLNIVGIICCIVGVGLIGQ</sequence>
<proteinExistence type="inferred from homology"/>
<name>A0AAU9ED17_9FIRM</name>
<dbReference type="EMBL" id="AP028654">
    <property type="protein sequence ID" value="BEP29892.1"/>
    <property type="molecule type" value="Genomic_DNA"/>
</dbReference>
<dbReference type="KEGG" id="hprf:HLPR_22230"/>
<dbReference type="AlphaFoldDB" id="A0AAU9ED17"/>
<evidence type="ECO:0000256" key="2">
    <source>
        <dbReference type="SAM" id="Phobius"/>
    </source>
</evidence>
<evidence type="ECO:0000313" key="5">
    <source>
        <dbReference type="Proteomes" id="UP001321786"/>
    </source>
</evidence>
<organism evidence="4 5">
    <name type="scientific">Helicovermis profundi</name>
    <dbReference type="NCBI Taxonomy" id="3065157"/>
    <lineage>
        <taxon>Bacteria</taxon>
        <taxon>Bacillati</taxon>
        <taxon>Bacillota</taxon>
        <taxon>Clostridia</taxon>
        <taxon>Helicovermis</taxon>
    </lineage>
</organism>
<dbReference type="InterPro" id="IPR000620">
    <property type="entry name" value="EamA_dom"/>
</dbReference>